<dbReference type="PANTHER" id="PTHR33449:SF1">
    <property type="entry name" value="NUCLEOID-ASSOCIATED PROTEIN YBAB"/>
    <property type="match status" value="1"/>
</dbReference>
<evidence type="ECO:0000313" key="2">
    <source>
        <dbReference type="EMBL" id="OGB85254.1"/>
    </source>
</evidence>
<organism evidence="2 3">
    <name type="scientific">candidate division Kazan bacterium RIFCSPLOWO2_01_FULL_48_13</name>
    <dbReference type="NCBI Taxonomy" id="1798539"/>
    <lineage>
        <taxon>Bacteria</taxon>
        <taxon>Bacteria division Kazan-3B-28</taxon>
    </lineage>
</organism>
<name>A0A1F4PNM0_UNCK3</name>
<dbReference type="NCBIfam" id="TIGR00103">
    <property type="entry name" value="DNA_YbaB_EbfC"/>
    <property type="match status" value="1"/>
</dbReference>
<sequence>MFDKAKKMWELQGKAKKLQQELRELRFEGSELGGKVRVVVDGEQKIVSINLDDSLLNPAEKDSLIKFLTQAFAAASKRAQQAAAQKTKEVMGGLGIPGL</sequence>
<dbReference type="SUPFAM" id="SSF82607">
    <property type="entry name" value="YbaB-like"/>
    <property type="match status" value="1"/>
</dbReference>
<dbReference type="Gene3D" id="3.30.1310.10">
    <property type="entry name" value="Nucleoid-associated protein YbaB-like domain"/>
    <property type="match status" value="1"/>
</dbReference>
<dbReference type="STRING" id="1798539.A2994_01375"/>
<dbReference type="PIRSF" id="PIRSF004555">
    <property type="entry name" value="UCP004555"/>
    <property type="match status" value="1"/>
</dbReference>
<protein>
    <submittedName>
        <fullName evidence="2">Nucleoid-associated protein, YbaB/EbfC family</fullName>
    </submittedName>
</protein>
<evidence type="ECO:0000256" key="1">
    <source>
        <dbReference type="ARBA" id="ARBA00023125"/>
    </source>
</evidence>
<dbReference type="EMBL" id="METE01000007">
    <property type="protein sequence ID" value="OGB85254.1"/>
    <property type="molecule type" value="Genomic_DNA"/>
</dbReference>
<reference evidence="2 3" key="1">
    <citation type="journal article" date="2016" name="Nat. Commun.">
        <title>Thousands of microbial genomes shed light on interconnected biogeochemical processes in an aquifer system.</title>
        <authorList>
            <person name="Anantharaman K."/>
            <person name="Brown C.T."/>
            <person name="Hug L.A."/>
            <person name="Sharon I."/>
            <person name="Castelle C.J."/>
            <person name="Probst A.J."/>
            <person name="Thomas B.C."/>
            <person name="Singh A."/>
            <person name="Wilkins M.J."/>
            <person name="Karaoz U."/>
            <person name="Brodie E.L."/>
            <person name="Williams K.H."/>
            <person name="Hubbard S.S."/>
            <person name="Banfield J.F."/>
        </authorList>
    </citation>
    <scope>NUCLEOTIDE SEQUENCE [LARGE SCALE GENOMIC DNA]</scope>
</reference>
<proteinExistence type="predicted"/>
<dbReference type="GO" id="GO:0003677">
    <property type="term" value="F:DNA binding"/>
    <property type="evidence" value="ECO:0007669"/>
    <property type="project" value="UniProtKB-KW"/>
</dbReference>
<dbReference type="PANTHER" id="PTHR33449">
    <property type="entry name" value="NUCLEOID-ASSOCIATED PROTEIN YBAB"/>
    <property type="match status" value="1"/>
</dbReference>
<gene>
    <name evidence="2" type="ORF">A2994_01375</name>
</gene>
<accession>A0A1F4PNM0</accession>
<dbReference type="InterPro" id="IPR004401">
    <property type="entry name" value="YbaB/EbfC"/>
</dbReference>
<dbReference type="AlphaFoldDB" id="A0A1F4PNM0"/>
<dbReference type="Proteomes" id="UP000179010">
    <property type="component" value="Unassembled WGS sequence"/>
</dbReference>
<dbReference type="InterPro" id="IPR036894">
    <property type="entry name" value="YbaB-like_sf"/>
</dbReference>
<evidence type="ECO:0000313" key="3">
    <source>
        <dbReference type="Proteomes" id="UP000179010"/>
    </source>
</evidence>
<dbReference type="Pfam" id="PF02575">
    <property type="entry name" value="YbaB_DNA_bd"/>
    <property type="match status" value="1"/>
</dbReference>
<comment type="caution">
    <text evidence="2">The sequence shown here is derived from an EMBL/GenBank/DDBJ whole genome shotgun (WGS) entry which is preliminary data.</text>
</comment>
<keyword evidence="1" id="KW-0238">DNA-binding</keyword>